<dbReference type="Gene3D" id="1.10.10.10">
    <property type="entry name" value="Winged helix-like DNA-binding domain superfamily/Winged helix DNA-binding domain"/>
    <property type="match status" value="1"/>
</dbReference>
<evidence type="ECO:0000256" key="2">
    <source>
        <dbReference type="ARBA" id="ARBA00022603"/>
    </source>
</evidence>
<proteinExistence type="inferred from homology"/>
<evidence type="ECO:0000256" key="4">
    <source>
        <dbReference type="ARBA" id="ARBA00022691"/>
    </source>
</evidence>
<organism evidence="10 11">
    <name type="scientific">Felis catus</name>
    <name type="common">Cat</name>
    <name type="synonym">Felis silvestris catus</name>
    <dbReference type="NCBI Taxonomy" id="9685"/>
    <lineage>
        <taxon>Eukaryota</taxon>
        <taxon>Metazoa</taxon>
        <taxon>Chordata</taxon>
        <taxon>Craniata</taxon>
        <taxon>Vertebrata</taxon>
        <taxon>Euteleostomi</taxon>
        <taxon>Mammalia</taxon>
        <taxon>Eutheria</taxon>
        <taxon>Laurasiatheria</taxon>
        <taxon>Carnivora</taxon>
        <taxon>Feliformia</taxon>
        <taxon>Felidae</taxon>
        <taxon>Felinae</taxon>
        <taxon>Felis</taxon>
    </lineage>
</organism>
<dbReference type="Pfam" id="PF02545">
    <property type="entry name" value="Maf"/>
    <property type="match status" value="1"/>
</dbReference>
<dbReference type="CDD" id="cd00555">
    <property type="entry name" value="Maf"/>
    <property type="match status" value="1"/>
</dbReference>
<gene>
    <name evidence="10" type="primary">ASMTL</name>
</gene>
<feature type="region of interest" description="Disordered" evidence="7">
    <location>
        <begin position="490"/>
        <end position="510"/>
    </location>
</feature>
<dbReference type="Proteomes" id="UP000823872">
    <property type="component" value="Chromosome X"/>
</dbReference>
<evidence type="ECO:0000259" key="8">
    <source>
        <dbReference type="Pfam" id="PF00891"/>
    </source>
</evidence>
<dbReference type="InterPro" id="IPR036388">
    <property type="entry name" value="WH-like_DNA-bd_sf"/>
</dbReference>
<reference evidence="10" key="3">
    <citation type="submission" date="2025-09" db="UniProtKB">
        <authorList>
            <consortium name="Ensembl"/>
        </authorList>
    </citation>
    <scope>IDENTIFICATION</scope>
    <source>
        <strain evidence="10">breed Abyssinian</strain>
    </source>
</reference>
<evidence type="ECO:0000313" key="11">
    <source>
        <dbReference type="Proteomes" id="UP000823872"/>
    </source>
</evidence>
<keyword evidence="6" id="KW-0007">Acetylation</keyword>
<dbReference type="PANTHER" id="PTHR43213">
    <property type="entry name" value="BIFUNCTIONAL DTTP/UTP PYROPHOSPHATASE/METHYLTRANSFERASE PROTEIN-RELATED"/>
    <property type="match status" value="1"/>
</dbReference>
<dbReference type="PROSITE" id="PS51683">
    <property type="entry name" value="SAM_OMT_II"/>
    <property type="match status" value="1"/>
</dbReference>
<dbReference type="InterPro" id="IPR001077">
    <property type="entry name" value="COMT_C"/>
</dbReference>
<dbReference type="HAMAP" id="MF_00528">
    <property type="entry name" value="Maf"/>
    <property type="match status" value="1"/>
</dbReference>
<keyword evidence="5" id="KW-0378">Hydrolase</keyword>
<dbReference type="GeneTree" id="ENSGT00940000162413"/>
<reference evidence="10" key="2">
    <citation type="submission" date="2025-08" db="UniProtKB">
        <authorList>
            <consortium name="Ensembl"/>
        </authorList>
    </citation>
    <scope>IDENTIFICATION</scope>
    <source>
        <strain evidence="10">breed Abyssinian</strain>
    </source>
</reference>
<feature type="region of interest" description="Disordered" evidence="7">
    <location>
        <begin position="553"/>
        <end position="621"/>
    </location>
</feature>
<dbReference type="InterPro" id="IPR003697">
    <property type="entry name" value="Maf-like"/>
</dbReference>
<evidence type="ECO:0000256" key="3">
    <source>
        <dbReference type="ARBA" id="ARBA00022679"/>
    </source>
</evidence>
<name>A0ABI7VWK7_FELCA</name>
<sequence length="621" mass="66837">MVLSPVIGKLLHKRVVLASASPRRREILSQAKDLRAPDVVIGADTIVTIGGLILEKPADKQDAYRMLSRLNGKEHSVFTGVAIIHCCSEDGQLDMDVCEFHEETMVKFSELSEDLLWEYIDSGEPMDKAGGYGIQALGGMLVECVRGDFLNVVGFPLNHFCKKLVELYCPPRREDVQRVKHESIPAVDTFEIASDAAQGDEGCGPSRAGVDGHSGQAPAGPQGPDTNGLVENPPPFPSDLLDLIDGFKASKALFTACKLKVFDVLKEEGPLKAVDVARKINASVCGTGRLLDVCVALGLLEKTDTGYGNTRLASRHLASEGACSLHGFVAYHDEHAWTVFTDLESAVRQGPQAAAGRPEEDPSQSRDRRLRFMRAMHGLTQLTARQVATAFDLSRFTSACDLGGCTGALARELAREYPRLKVTVFDLPEVIEHVSSFHPEGWQPERLHFVPGDFFKDDLPDAQLYVLSRILHDWADDRVHELLSRVSRSCKPGETPAAARPPSACREGKGGFYRQPGAPCAPARALPAPADVQEAPGGRPQLWDRLTRVSPSWPQEVPASVSGLPDAPACVPGGLEQGISNPGPGAPSQASEVPVAQSAARIPVPRAPGDVRDTSVTSPCG</sequence>
<keyword evidence="2" id="KW-0489">Methyltransferase</keyword>
<dbReference type="InterPro" id="IPR016461">
    <property type="entry name" value="COMT-like"/>
</dbReference>
<dbReference type="CDD" id="cd02440">
    <property type="entry name" value="AdoMet_MTases"/>
    <property type="match status" value="1"/>
</dbReference>
<evidence type="ECO:0000259" key="9">
    <source>
        <dbReference type="Pfam" id="PF08100"/>
    </source>
</evidence>
<dbReference type="PANTHER" id="PTHR43213:SF5">
    <property type="entry name" value="BIFUNCTIONAL DTTP_UTP PYROPHOSPHATASE_METHYLTRANSFERASE PROTEIN-RELATED"/>
    <property type="match status" value="1"/>
</dbReference>
<accession>A0ABI7VWK7</accession>
<feature type="domain" description="O-methyltransferase C-terminal" evidence="8">
    <location>
        <begin position="343"/>
        <end position="493"/>
    </location>
</feature>
<dbReference type="Ensembl" id="ENSFCTT00005003459.1">
    <property type="protein sequence ID" value="ENSFCTP00005002054.1"/>
    <property type="gene ID" value="ENSFCTG00005001352.1"/>
</dbReference>
<dbReference type="InterPro" id="IPR036390">
    <property type="entry name" value="WH_DNA-bd_sf"/>
</dbReference>
<evidence type="ECO:0000256" key="7">
    <source>
        <dbReference type="SAM" id="MobiDB-lite"/>
    </source>
</evidence>
<reference evidence="10 11" key="1">
    <citation type="submission" date="2021-02" db="EMBL/GenBank/DDBJ databases">
        <title>Safari Cat Assemblies.</title>
        <authorList>
            <person name="Bredemeyer K.R."/>
            <person name="Murphy W.J."/>
        </authorList>
    </citation>
    <scope>NUCLEOTIDE SEQUENCE [LARGE SCALE GENOMIC DNA]</scope>
</reference>
<dbReference type="Pfam" id="PF08100">
    <property type="entry name" value="Dimerisation"/>
    <property type="match status" value="1"/>
</dbReference>
<dbReference type="InterPro" id="IPR029063">
    <property type="entry name" value="SAM-dependent_MTases_sf"/>
</dbReference>
<dbReference type="SUPFAM" id="SSF46785">
    <property type="entry name" value="Winged helix' DNA-binding domain"/>
    <property type="match status" value="1"/>
</dbReference>
<dbReference type="SUPFAM" id="SSF53335">
    <property type="entry name" value="S-adenosyl-L-methionine-dependent methyltransferases"/>
    <property type="match status" value="1"/>
</dbReference>
<comment type="cofactor">
    <cofactor evidence="1">
        <name>a divalent metal cation</name>
        <dbReference type="ChEBI" id="CHEBI:60240"/>
    </cofactor>
</comment>
<keyword evidence="11" id="KW-1185">Reference proteome</keyword>
<dbReference type="Pfam" id="PF00891">
    <property type="entry name" value="Methyltransf_2"/>
    <property type="match status" value="1"/>
</dbReference>
<evidence type="ECO:0000256" key="6">
    <source>
        <dbReference type="ARBA" id="ARBA00022990"/>
    </source>
</evidence>
<dbReference type="InterPro" id="IPR029001">
    <property type="entry name" value="ITPase-like_fam"/>
</dbReference>
<protein>
    <recommendedName>
        <fullName evidence="12">Acetylserotonin O-methyltransferase like</fullName>
    </recommendedName>
</protein>
<keyword evidence="4" id="KW-0949">S-adenosyl-L-methionine</keyword>
<evidence type="ECO:0000256" key="1">
    <source>
        <dbReference type="ARBA" id="ARBA00001968"/>
    </source>
</evidence>
<feature type="region of interest" description="Disordered" evidence="7">
    <location>
        <begin position="198"/>
        <end position="232"/>
    </location>
</feature>
<keyword evidence="3" id="KW-0808">Transferase</keyword>
<feature type="domain" description="O-methyltransferase dimerisation" evidence="9">
    <location>
        <begin position="241"/>
        <end position="319"/>
    </location>
</feature>
<dbReference type="Gene3D" id="3.40.50.150">
    <property type="entry name" value="Vaccinia Virus protein VP39"/>
    <property type="match status" value="1"/>
</dbReference>
<evidence type="ECO:0000256" key="5">
    <source>
        <dbReference type="ARBA" id="ARBA00022801"/>
    </source>
</evidence>
<evidence type="ECO:0000313" key="10">
    <source>
        <dbReference type="Ensembl" id="ENSFCTP00005002054.1"/>
    </source>
</evidence>
<dbReference type="SUPFAM" id="SSF52972">
    <property type="entry name" value="ITPase-like"/>
    <property type="match status" value="1"/>
</dbReference>
<dbReference type="Gene3D" id="3.90.950.10">
    <property type="match status" value="1"/>
</dbReference>
<evidence type="ECO:0008006" key="12">
    <source>
        <dbReference type="Google" id="ProtNLM"/>
    </source>
</evidence>
<dbReference type="InterPro" id="IPR012967">
    <property type="entry name" value="COMT_dimerisation"/>
</dbReference>